<keyword evidence="1" id="KW-0315">Glutamine amidotransferase</keyword>
<dbReference type="GO" id="GO:0000162">
    <property type="term" value="P:L-tryptophan biosynthetic process"/>
    <property type="evidence" value="ECO:0007669"/>
    <property type="project" value="TreeGrafter"/>
</dbReference>
<dbReference type="PANTHER" id="PTHR43418:SF4">
    <property type="entry name" value="MULTIFUNCTIONAL TRYPTOPHAN BIOSYNTHESIS PROTEIN"/>
    <property type="match status" value="1"/>
</dbReference>
<dbReference type="GO" id="GO:0046820">
    <property type="term" value="F:4-amino-4-deoxychorismate synthase activity"/>
    <property type="evidence" value="ECO:0007669"/>
    <property type="project" value="UniProtKB-EC"/>
</dbReference>
<dbReference type="GO" id="GO:0046654">
    <property type="term" value="P:tetrahydrofolate biosynthetic process"/>
    <property type="evidence" value="ECO:0007669"/>
    <property type="project" value="TreeGrafter"/>
</dbReference>
<organism evidence="3 4">
    <name type="scientific">Salmonella enterica I</name>
    <dbReference type="NCBI Taxonomy" id="59201"/>
    <lineage>
        <taxon>Bacteria</taxon>
        <taxon>Pseudomonadati</taxon>
        <taxon>Pseudomonadota</taxon>
        <taxon>Gammaproteobacteria</taxon>
        <taxon>Enterobacterales</taxon>
        <taxon>Enterobacteriaceae</taxon>
        <taxon>Salmonella</taxon>
    </lineage>
</organism>
<dbReference type="Gene3D" id="3.40.50.880">
    <property type="match status" value="1"/>
</dbReference>
<sequence length="88" mass="10298">MHGKRHLLRIMDRACFGDCQPVNRDTLPLADCRPCHVCLSVFEITAWSETQEIMGIRHREWDLEGVQFHPESILSEQGHALLENFLRR</sequence>
<keyword evidence="3" id="KW-0808">Transferase</keyword>
<dbReference type="EMBL" id="UGXT01000002">
    <property type="protein sequence ID" value="SUH34488.1"/>
    <property type="molecule type" value="Genomic_DNA"/>
</dbReference>
<dbReference type="AlphaFoldDB" id="A0A379WLH1"/>
<accession>A0A379WLH1</accession>
<evidence type="ECO:0000313" key="4">
    <source>
        <dbReference type="Proteomes" id="UP000254712"/>
    </source>
</evidence>
<dbReference type="EC" id="2.6.1.85" evidence="3"/>
<protein>
    <submittedName>
        <fullName evidence="3">Para-aminobenzoate synthase component II</fullName>
        <ecNumber evidence="3">2.6.1.85</ecNumber>
    </submittedName>
</protein>
<dbReference type="GO" id="GO:0005829">
    <property type="term" value="C:cytosol"/>
    <property type="evidence" value="ECO:0007669"/>
    <property type="project" value="TreeGrafter"/>
</dbReference>
<dbReference type="Pfam" id="PF00117">
    <property type="entry name" value="GATase"/>
    <property type="match status" value="1"/>
</dbReference>
<dbReference type="InterPro" id="IPR050472">
    <property type="entry name" value="Anth_synth/Amidotransfase"/>
</dbReference>
<dbReference type="InterPro" id="IPR017926">
    <property type="entry name" value="GATASE"/>
</dbReference>
<dbReference type="PROSITE" id="PS51273">
    <property type="entry name" value="GATASE_TYPE_1"/>
    <property type="match status" value="1"/>
</dbReference>
<keyword evidence="3" id="KW-0032">Aminotransferase</keyword>
<evidence type="ECO:0000313" key="3">
    <source>
        <dbReference type="EMBL" id="SUH34488.1"/>
    </source>
</evidence>
<feature type="domain" description="Glutamine amidotransferase" evidence="2">
    <location>
        <begin position="42"/>
        <end position="86"/>
    </location>
</feature>
<reference evidence="3 4" key="1">
    <citation type="submission" date="2018-06" db="EMBL/GenBank/DDBJ databases">
        <authorList>
            <consortium name="Pathogen Informatics"/>
            <person name="Doyle S."/>
        </authorList>
    </citation>
    <scope>NUCLEOTIDE SEQUENCE [LARGE SCALE GENOMIC DNA]</scope>
    <source>
        <strain evidence="3 4">NCTC8261</strain>
    </source>
</reference>
<dbReference type="InterPro" id="IPR029062">
    <property type="entry name" value="Class_I_gatase-like"/>
</dbReference>
<name>A0A379WLH1_SALET</name>
<dbReference type="PANTHER" id="PTHR43418">
    <property type="entry name" value="MULTIFUNCTIONAL TRYPTOPHAN BIOSYNTHESIS PROTEIN-RELATED"/>
    <property type="match status" value="1"/>
</dbReference>
<dbReference type="Proteomes" id="UP000254712">
    <property type="component" value="Unassembled WGS sequence"/>
</dbReference>
<dbReference type="GO" id="GO:0004049">
    <property type="term" value="F:anthranilate synthase activity"/>
    <property type="evidence" value="ECO:0007669"/>
    <property type="project" value="TreeGrafter"/>
</dbReference>
<proteinExistence type="predicted"/>
<dbReference type="SUPFAM" id="SSF52317">
    <property type="entry name" value="Class I glutamine amidotransferase-like"/>
    <property type="match status" value="1"/>
</dbReference>
<evidence type="ECO:0000256" key="1">
    <source>
        <dbReference type="ARBA" id="ARBA00022962"/>
    </source>
</evidence>
<gene>
    <name evidence="3" type="primary">pabA_2</name>
    <name evidence="3" type="ORF">NCTC8261_00669</name>
</gene>
<evidence type="ECO:0000259" key="2">
    <source>
        <dbReference type="Pfam" id="PF00117"/>
    </source>
</evidence>